<feature type="region of interest" description="Disordered" evidence="1">
    <location>
        <begin position="278"/>
        <end position="307"/>
    </location>
</feature>
<dbReference type="Proteomes" id="UP001211907">
    <property type="component" value="Unassembled WGS sequence"/>
</dbReference>
<evidence type="ECO:0000313" key="3">
    <source>
        <dbReference type="Proteomes" id="UP001211907"/>
    </source>
</evidence>
<dbReference type="Gene3D" id="3.40.50.410">
    <property type="entry name" value="von Willebrand factor, type A domain"/>
    <property type="match status" value="1"/>
</dbReference>
<protein>
    <recommendedName>
        <fullName evidence="4">VWFA domain-containing protein</fullName>
    </recommendedName>
</protein>
<comment type="caution">
    <text evidence="2">The sequence shown here is derived from an EMBL/GenBank/DDBJ whole genome shotgun (WGS) entry which is preliminary data.</text>
</comment>
<proteinExistence type="predicted"/>
<gene>
    <name evidence="2" type="ORF">HK100_001747</name>
</gene>
<dbReference type="EMBL" id="JADGJH010000139">
    <property type="protein sequence ID" value="KAJ3136370.1"/>
    <property type="molecule type" value="Genomic_DNA"/>
</dbReference>
<dbReference type="PANTHER" id="PTHR34706">
    <property type="entry name" value="SLR1338 PROTEIN"/>
    <property type="match status" value="1"/>
</dbReference>
<evidence type="ECO:0008006" key="4">
    <source>
        <dbReference type="Google" id="ProtNLM"/>
    </source>
</evidence>
<reference evidence="2" key="1">
    <citation type="submission" date="2020-05" db="EMBL/GenBank/DDBJ databases">
        <title>Phylogenomic resolution of chytrid fungi.</title>
        <authorList>
            <person name="Stajich J.E."/>
            <person name="Amses K."/>
            <person name="Simmons R."/>
            <person name="Seto K."/>
            <person name="Myers J."/>
            <person name="Bonds A."/>
            <person name="Quandt C.A."/>
            <person name="Barry K."/>
            <person name="Liu P."/>
            <person name="Grigoriev I."/>
            <person name="Longcore J.E."/>
            <person name="James T.Y."/>
        </authorList>
    </citation>
    <scope>NUCLEOTIDE SEQUENCE</scope>
    <source>
        <strain evidence="2">JEL0513</strain>
    </source>
</reference>
<dbReference type="SUPFAM" id="SSF53300">
    <property type="entry name" value="vWA-like"/>
    <property type="match status" value="1"/>
</dbReference>
<keyword evidence="3" id="KW-1185">Reference proteome</keyword>
<evidence type="ECO:0000256" key="1">
    <source>
        <dbReference type="SAM" id="MobiDB-lite"/>
    </source>
</evidence>
<feature type="compositionally biased region" description="Low complexity" evidence="1">
    <location>
        <begin position="289"/>
        <end position="301"/>
    </location>
</feature>
<accession>A0AAD5XGB0</accession>
<sequence>MMQSSRLNEIKPPEYSFDPTTVIDEDSRITQFKELILKHEISNLMALKLRKLEAFDIVIIADDSGSMQTKSTSNLTVSDPFAKTKTRWDELKETVAIVTEIAALLDEDGVDIFFLNRPPVRNITGPSAALDAAFQPKPTGYTPITSTLQAVLHEKWHGIAHGDRKKLLILIATDGQPTTSTGQIDKEGLKRVLVHERGNVPGEIPVCFLVCTDDDYEIEYLNEWDNVILDLDVVDDYFTERRQIIEVQGSQFPFSRGDWVCKMLLGAIDPEIDALDETPINSAARRKSTQQSKQKSHSNSQNGCEIS</sequence>
<evidence type="ECO:0000313" key="2">
    <source>
        <dbReference type="EMBL" id="KAJ3136370.1"/>
    </source>
</evidence>
<organism evidence="2 3">
    <name type="scientific">Physocladia obscura</name>
    <dbReference type="NCBI Taxonomy" id="109957"/>
    <lineage>
        <taxon>Eukaryota</taxon>
        <taxon>Fungi</taxon>
        <taxon>Fungi incertae sedis</taxon>
        <taxon>Chytridiomycota</taxon>
        <taxon>Chytridiomycota incertae sedis</taxon>
        <taxon>Chytridiomycetes</taxon>
        <taxon>Chytridiales</taxon>
        <taxon>Chytriomycetaceae</taxon>
        <taxon>Physocladia</taxon>
    </lineage>
</organism>
<dbReference type="AlphaFoldDB" id="A0AAD5XGB0"/>
<dbReference type="InterPro" id="IPR036465">
    <property type="entry name" value="vWFA_dom_sf"/>
</dbReference>
<name>A0AAD5XGB0_9FUNG</name>
<dbReference type="PANTHER" id="PTHR34706:SF1">
    <property type="entry name" value="VWFA DOMAIN-CONTAINING PROTEIN"/>
    <property type="match status" value="1"/>
</dbReference>